<dbReference type="InterPro" id="IPR013083">
    <property type="entry name" value="Znf_RING/FYVE/PHD"/>
</dbReference>
<dbReference type="PROSITE" id="PS50089">
    <property type="entry name" value="ZF_RING_2"/>
    <property type="match status" value="1"/>
</dbReference>
<keyword evidence="3" id="KW-0862">Zinc</keyword>
<evidence type="ECO:0000256" key="3">
    <source>
        <dbReference type="ARBA" id="ARBA00022833"/>
    </source>
</evidence>
<dbReference type="ExpressionAtlas" id="A0A1B6Q485">
    <property type="expression patterns" value="baseline and differential"/>
</dbReference>
<dbReference type="PANTHER" id="PTHR46951:SF3">
    <property type="entry name" value="OS01G0547200 PROTEIN"/>
    <property type="match status" value="1"/>
</dbReference>
<accession>A0A1B6Q485</accession>
<dbReference type="SUPFAM" id="SSF57903">
    <property type="entry name" value="FYVE/PHD zinc finger"/>
    <property type="match status" value="2"/>
</dbReference>
<evidence type="ECO:0008006" key="11">
    <source>
        <dbReference type="Google" id="ProtNLM"/>
    </source>
</evidence>
<dbReference type="PROSITE" id="PS50808">
    <property type="entry name" value="ZF_BED"/>
    <property type="match status" value="2"/>
</dbReference>
<reference evidence="9 10" key="1">
    <citation type="journal article" date="2009" name="Nature">
        <title>The Sorghum bicolor genome and the diversification of grasses.</title>
        <authorList>
            <person name="Paterson A.H."/>
            <person name="Bowers J.E."/>
            <person name="Bruggmann R."/>
            <person name="Dubchak I."/>
            <person name="Grimwood J."/>
            <person name="Gundlach H."/>
            <person name="Haberer G."/>
            <person name="Hellsten U."/>
            <person name="Mitros T."/>
            <person name="Poliakov A."/>
            <person name="Schmutz J."/>
            <person name="Spannagl M."/>
            <person name="Tang H."/>
            <person name="Wang X."/>
            <person name="Wicker T."/>
            <person name="Bharti A.K."/>
            <person name="Chapman J."/>
            <person name="Feltus F.A."/>
            <person name="Gowik U."/>
            <person name="Grigoriev I.V."/>
            <person name="Lyons E."/>
            <person name="Maher C.A."/>
            <person name="Martis M."/>
            <person name="Narechania A."/>
            <person name="Otillar R.P."/>
            <person name="Penning B.W."/>
            <person name="Salamov A.A."/>
            <person name="Wang Y."/>
            <person name="Zhang L."/>
            <person name="Carpita N.C."/>
            <person name="Freeling M."/>
            <person name="Gingle A.R."/>
            <person name="Hash C.T."/>
            <person name="Keller B."/>
            <person name="Klein P."/>
            <person name="Kresovich S."/>
            <person name="McCann M.C."/>
            <person name="Ming R."/>
            <person name="Peterson D.G."/>
            <person name="Mehboob-ur-Rahman"/>
            <person name="Ware D."/>
            <person name="Westhoff P."/>
            <person name="Mayer K.F."/>
            <person name="Messing J."/>
            <person name="Rokhsar D.S."/>
        </authorList>
    </citation>
    <scope>NUCLEOTIDE SEQUENCE [LARGE SCALE GENOMIC DNA]</scope>
    <source>
        <strain evidence="10">cv. BTx623</strain>
    </source>
</reference>
<dbReference type="STRING" id="4558.A0A1B6Q485"/>
<dbReference type="InterPro" id="IPR019787">
    <property type="entry name" value="Znf_PHD-finger"/>
</dbReference>
<reference evidence="10" key="2">
    <citation type="journal article" date="2018" name="Plant J.">
        <title>The Sorghum bicolor reference genome: improved assembly, gene annotations, a transcriptome atlas, and signatures of genome organization.</title>
        <authorList>
            <person name="McCormick R.F."/>
            <person name="Truong S.K."/>
            <person name="Sreedasyam A."/>
            <person name="Jenkins J."/>
            <person name="Shu S."/>
            <person name="Sims D."/>
            <person name="Kennedy M."/>
            <person name="Amirebrahimi M."/>
            <person name="Weers B.D."/>
            <person name="McKinley B."/>
            <person name="Mattison A."/>
            <person name="Morishige D.T."/>
            <person name="Grimwood J."/>
            <person name="Schmutz J."/>
            <person name="Mullet J.E."/>
        </authorList>
    </citation>
    <scope>NUCLEOTIDE SEQUENCE [LARGE SCALE GENOMIC DNA]</scope>
    <source>
        <strain evidence="10">cv. BTx623</strain>
    </source>
</reference>
<evidence type="ECO:0000313" key="9">
    <source>
        <dbReference type="EMBL" id="KXG32724.1"/>
    </source>
</evidence>
<feature type="domain" description="PHD-type" evidence="6">
    <location>
        <begin position="1044"/>
        <end position="1102"/>
    </location>
</feature>
<dbReference type="SMART" id="SM00249">
    <property type="entry name" value="PHD"/>
    <property type="match status" value="3"/>
</dbReference>
<dbReference type="eggNOG" id="ENOG502QQIW">
    <property type="taxonomic scope" value="Eukaryota"/>
</dbReference>
<dbReference type="InterPro" id="IPR001841">
    <property type="entry name" value="Znf_RING"/>
</dbReference>
<keyword evidence="1" id="KW-0479">Metal-binding</keyword>
<evidence type="ECO:0000259" key="7">
    <source>
        <dbReference type="PROSITE" id="PS50089"/>
    </source>
</evidence>
<organism evidence="9 10">
    <name type="scientific">Sorghum bicolor</name>
    <name type="common">Sorghum</name>
    <name type="synonym">Sorghum vulgare</name>
    <dbReference type="NCBI Taxonomy" id="4558"/>
    <lineage>
        <taxon>Eukaryota</taxon>
        <taxon>Viridiplantae</taxon>
        <taxon>Streptophyta</taxon>
        <taxon>Embryophyta</taxon>
        <taxon>Tracheophyta</taxon>
        <taxon>Spermatophyta</taxon>
        <taxon>Magnoliopsida</taxon>
        <taxon>Liliopsida</taxon>
        <taxon>Poales</taxon>
        <taxon>Poaceae</taxon>
        <taxon>PACMAD clade</taxon>
        <taxon>Panicoideae</taxon>
        <taxon>Andropogonodae</taxon>
        <taxon>Andropogoneae</taxon>
        <taxon>Sorghinae</taxon>
        <taxon>Sorghum</taxon>
    </lineage>
</organism>
<evidence type="ECO:0000313" key="10">
    <source>
        <dbReference type="Proteomes" id="UP000000768"/>
    </source>
</evidence>
<evidence type="ECO:0000259" key="6">
    <source>
        <dbReference type="PROSITE" id="PS50016"/>
    </source>
</evidence>
<dbReference type="FunCoup" id="A0A1B6Q485">
    <property type="interactions" value="784"/>
</dbReference>
<dbReference type="PANTHER" id="PTHR46951">
    <property type="entry name" value="BED-TYPE DOMAIN-CONTAINING PROTEIN"/>
    <property type="match status" value="1"/>
</dbReference>
<feature type="region of interest" description="Disordered" evidence="5">
    <location>
        <begin position="150"/>
        <end position="215"/>
    </location>
</feature>
<dbReference type="OrthoDB" id="1903104at2759"/>
<evidence type="ECO:0000256" key="1">
    <source>
        <dbReference type="ARBA" id="ARBA00022723"/>
    </source>
</evidence>
<dbReference type="Proteomes" id="UP000000768">
    <property type="component" value="Chromosome 3"/>
</dbReference>
<dbReference type="InterPro" id="IPR003656">
    <property type="entry name" value="Znf_BED"/>
</dbReference>
<evidence type="ECO:0000256" key="2">
    <source>
        <dbReference type="ARBA" id="ARBA00022771"/>
    </source>
</evidence>
<dbReference type="PROSITE" id="PS50016">
    <property type="entry name" value="ZF_PHD_2"/>
    <property type="match status" value="2"/>
</dbReference>
<proteinExistence type="predicted"/>
<feature type="domain" description="RING-type" evidence="7">
    <location>
        <begin position="1047"/>
        <end position="1099"/>
    </location>
</feature>
<dbReference type="GO" id="GO:0004402">
    <property type="term" value="F:histone acetyltransferase activity"/>
    <property type="evidence" value="ECO:0000318"/>
    <property type="project" value="GO_Central"/>
</dbReference>
<evidence type="ECO:0000259" key="8">
    <source>
        <dbReference type="PROSITE" id="PS50808"/>
    </source>
</evidence>
<evidence type="ECO:0000256" key="5">
    <source>
        <dbReference type="SAM" id="MobiDB-lite"/>
    </source>
</evidence>
<dbReference type="Pfam" id="PF02892">
    <property type="entry name" value="zf-BED"/>
    <property type="match status" value="1"/>
</dbReference>
<keyword evidence="2 4" id="KW-0863">Zinc-finger</keyword>
<dbReference type="GO" id="GO:0008270">
    <property type="term" value="F:zinc ion binding"/>
    <property type="evidence" value="ECO:0007669"/>
    <property type="project" value="UniProtKB-KW"/>
</dbReference>
<dbReference type="GO" id="GO:0005634">
    <property type="term" value="C:nucleus"/>
    <property type="evidence" value="ECO:0000318"/>
    <property type="project" value="GO_Central"/>
</dbReference>
<dbReference type="GO" id="GO:0003712">
    <property type="term" value="F:transcription coregulator activity"/>
    <property type="evidence" value="ECO:0000318"/>
    <property type="project" value="GO_Central"/>
</dbReference>
<dbReference type="Gene3D" id="3.30.40.10">
    <property type="entry name" value="Zinc/RING finger domain, C3HC4 (zinc finger)"/>
    <property type="match status" value="2"/>
</dbReference>
<dbReference type="InterPro" id="IPR011011">
    <property type="entry name" value="Znf_FYVE_PHD"/>
</dbReference>
<dbReference type="GO" id="GO:0003677">
    <property type="term" value="F:DNA binding"/>
    <property type="evidence" value="ECO:0007669"/>
    <property type="project" value="InterPro"/>
</dbReference>
<feature type="compositionally biased region" description="Low complexity" evidence="5">
    <location>
        <begin position="55"/>
        <end position="69"/>
    </location>
</feature>
<dbReference type="GO" id="GO:0003682">
    <property type="term" value="F:chromatin binding"/>
    <property type="evidence" value="ECO:0000318"/>
    <property type="project" value="GO_Central"/>
</dbReference>
<dbReference type="AlphaFoldDB" id="A0A1B6Q485"/>
<feature type="domain" description="PHD-type" evidence="6">
    <location>
        <begin position="1098"/>
        <end position="1148"/>
    </location>
</feature>
<dbReference type="GO" id="GO:0006357">
    <property type="term" value="P:regulation of transcription by RNA polymerase II"/>
    <property type="evidence" value="ECO:0000318"/>
    <property type="project" value="GO_Central"/>
</dbReference>
<protein>
    <recommendedName>
        <fullName evidence="11">PHD-type domain-containing protein</fullName>
    </recommendedName>
</protein>
<dbReference type="InterPro" id="IPR001965">
    <property type="entry name" value="Znf_PHD"/>
</dbReference>
<dbReference type="InParanoid" id="A0A1B6Q485"/>
<feature type="compositionally biased region" description="Basic residues" evidence="5">
    <location>
        <begin position="150"/>
        <end position="160"/>
    </location>
</feature>
<feature type="domain" description="BED-type" evidence="8">
    <location>
        <begin position="221"/>
        <end position="272"/>
    </location>
</feature>
<dbReference type="EMBL" id="CM000762">
    <property type="protein sequence ID" value="KXG32724.1"/>
    <property type="molecule type" value="Genomic_DNA"/>
</dbReference>
<name>A0A1B6Q485_SORBI</name>
<feature type="region of interest" description="Disordered" evidence="5">
    <location>
        <begin position="1"/>
        <end position="83"/>
    </location>
</feature>
<feature type="region of interest" description="Disordered" evidence="5">
    <location>
        <begin position="465"/>
        <end position="503"/>
    </location>
</feature>
<feature type="compositionally biased region" description="Polar residues" evidence="5">
    <location>
        <begin position="188"/>
        <end position="208"/>
    </location>
</feature>
<feature type="domain" description="BED-type" evidence="8">
    <location>
        <begin position="85"/>
        <end position="141"/>
    </location>
</feature>
<feature type="compositionally biased region" description="Pro residues" evidence="5">
    <location>
        <begin position="42"/>
        <end position="54"/>
    </location>
</feature>
<dbReference type="Pfam" id="PF00628">
    <property type="entry name" value="PHD"/>
    <property type="match status" value="1"/>
</dbReference>
<dbReference type="GO" id="GO:0000785">
    <property type="term" value="C:chromatin"/>
    <property type="evidence" value="ECO:0000318"/>
    <property type="project" value="GO_Central"/>
</dbReference>
<sequence>MDEGGSQGIKKVHFRDSSSQHPIVTYKRRRQQKPQTQQQLPQSPPPQQHQPEPQPLQQVEPQPQVEPEPNAGDVPAQQSKDTFWKSRDMGWKYGIMIDENRQHWKCMYCGLIRHGGGVSRLKRHLAGDLDVKMCPKVPADVVEEIREHLRKKRERRKKRAAQNGGDNVRTKSPSGDADVEKDLLPSDSVLSDGTGTNVPEEVTNQTSSVHHDTTPRFPILRARDIGWEHAVDLDGNKRRWQCKFCSLCRSGGVTTLKAHLIDDSCPNVPKEISKKVSNFIEEKRATRLLLNNYVFNVDDDFNTQVQGEVTVEYLNEQQPSRNVYVQTLDKGDINEVAAGSKQCGAESSGQPVERCDQPEEQCTMDYGRMDQVTSNKNQILDKNTENSKNTKMLKPCRKSEFNTRKHIIIVDQSARHWRCRYCGMDGYGKKFWLHYHLAGAFHQPKCPNVPREVFAKARRHVLTKRRLKKNKAEQQIPSSPHILGQSGEERQNSDPLCGNQSQLSINNEPREVHDYPAVLRDSAWEHSLIYEKENGSWKCKWCSIEGDHGLTRLKWHLVGWQNHPQCPNIPMDVAEKMKDQMMSKEEQKARSGLFDGNGYCDVLCSSKSSQLDQDHLTATIHDRCSSQAFANSELKGCNMLSSTTLLSQESSNPQVHHEDPQVCHEQERNEVATSSEPGCEKGQRMQWQSQNKPMMEEGPHGNGLCGDTNKLEEQKSDFGSSDCWRYVLDRLMHLPDVQEDAGIGTCIRDALLYGCAEFGTVADKVEMDRDKTVNANTARCQNILMDVLRSENFALLCSVLCRTVHQDGERTRYFDFGVIDSRMKNGNYGHEPELFMHDLKLLWEDLKVAGQDIIHLANNLSSLTEDSYEKLVGRERGSDDGELNGAVVARSEPKNLVQSNALVPLTSQGFNQLDQPGPSYLSDVYKDSICNQCGKEARVGSVLKCYRCMLPCHISCIQATDSFISTGRWCCKNCSAGSKEPVEGDMVLAHYYPNCLHENCVVCDRLAACRSPKCEDTPNENSRAMVISSVDSFADPELPEIDTCYSCKICGDTEEDEKRFLICGHVHCLYKYYHIRCLMSKQISSNVQRDQPCWYCPSCLCRVCLSDKDDHLTILCDGCDEAYHLYCITPRRTSVPKGHWYCSSCSVERAKEGMRQYERTLKLHQKDDAELQSWNYDGVDLLLSAAEQLREDELLVTRTN</sequence>
<dbReference type="Gramene" id="KXG32724">
    <property type="protein sequence ID" value="KXG32724"/>
    <property type="gene ID" value="SORBI_3003G188300"/>
</dbReference>
<keyword evidence="10" id="KW-1185">Reference proteome</keyword>
<gene>
    <name evidence="9" type="ORF">SORBI_3003G188300</name>
</gene>
<evidence type="ECO:0000256" key="4">
    <source>
        <dbReference type="PROSITE-ProRule" id="PRU00175"/>
    </source>
</evidence>